<name>A0ABN8P7U6_9CNID</name>
<dbReference type="SUPFAM" id="SSF81383">
    <property type="entry name" value="F-box domain"/>
    <property type="match status" value="1"/>
</dbReference>
<gene>
    <name evidence="2" type="ORF">PLOB_00036408</name>
</gene>
<organism evidence="2 3">
    <name type="scientific">Porites lobata</name>
    <dbReference type="NCBI Taxonomy" id="104759"/>
    <lineage>
        <taxon>Eukaryota</taxon>
        <taxon>Metazoa</taxon>
        <taxon>Cnidaria</taxon>
        <taxon>Anthozoa</taxon>
        <taxon>Hexacorallia</taxon>
        <taxon>Scleractinia</taxon>
        <taxon>Fungiina</taxon>
        <taxon>Poritidae</taxon>
        <taxon>Porites</taxon>
    </lineage>
</organism>
<dbReference type="Pfam" id="PF12937">
    <property type="entry name" value="F-box-like"/>
    <property type="match status" value="1"/>
</dbReference>
<dbReference type="InterPro" id="IPR032675">
    <property type="entry name" value="LRR_dom_sf"/>
</dbReference>
<evidence type="ECO:0000313" key="2">
    <source>
        <dbReference type="EMBL" id="CAH3132076.1"/>
    </source>
</evidence>
<dbReference type="InterPro" id="IPR036047">
    <property type="entry name" value="F-box-like_dom_sf"/>
</dbReference>
<protein>
    <recommendedName>
        <fullName evidence="1">F-box domain-containing protein</fullName>
    </recommendedName>
</protein>
<comment type="caution">
    <text evidence="2">The sequence shown here is derived from an EMBL/GenBank/DDBJ whole genome shotgun (WGS) entry which is preliminary data.</text>
</comment>
<proteinExistence type="predicted"/>
<dbReference type="SUPFAM" id="SSF52047">
    <property type="entry name" value="RNI-like"/>
    <property type="match status" value="1"/>
</dbReference>
<evidence type="ECO:0000313" key="3">
    <source>
        <dbReference type="Proteomes" id="UP001159405"/>
    </source>
</evidence>
<keyword evidence="3" id="KW-1185">Reference proteome</keyword>
<reference evidence="2 3" key="1">
    <citation type="submission" date="2022-05" db="EMBL/GenBank/DDBJ databases">
        <authorList>
            <consortium name="Genoscope - CEA"/>
            <person name="William W."/>
        </authorList>
    </citation>
    <scope>NUCLEOTIDE SEQUENCE [LARGE SCALE GENOMIC DNA]</scope>
</reference>
<accession>A0ABN8P7U6</accession>
<dbReference type="Gene3D" id="3.80.10.10">
    <property type="entry name" value="Ribonuclease Inhibitor"/>
    <property type="match status" value="2"/>
</dbReference>
<sequence>MEALPNELLSHIFGFLHPIYDNLARLSLVCKRWKAVIEETPSLWKCIHFTRAYPFFITKNAKHREVLRHCLLKFGRYVTCLRDHPITRTFAEPSLRDILPNLSNLTCLDVPLLEWEPRFLQSLTCASTLEELNLTEYLLSEPPKIQWLFQQPDSLKKNFLTPQHLQMILLRFPRLKILKLALDCIAVPPPTLTAFLNKTNITELELSGFGLTPSLSHHFILNRDMCLRTTASSQRLASLITRLELRTCPLFYSSDDLQSMLKLMKSLRHLFVGAGLIHRDPKSLLSIESSTLITLGIDGLPTLRMQCLRCNTPNLREFKLANCRDMTAVYVYSTSLESMCLRDLYSVYNLQTTSIRLNHLELWTCPEMPVTALRNFLKEHQTIQKLSLIGGLTGLTLYGCMCPHLSELKIMLFEVQWFKLGSIKIDCPSLKRLYCDGNWRNPFTRTPDDFSGFPRGLSTCSIFIRSGKLQYVWINLPNASTISVKCKQLDNMNVTIGEEASCLKESMEFEVIADKIICLHTTNCKFSRYHLQATDIGTVTLRQCEIYSDESIPQLIVHTKSISKLILDNCHNMEFAELRVKPKKAARHVYIYDCDRLRSIAITRTGKSLPNISIVNCKNLQGVASGRQDDFSNVFITDCPLFNIPKLQQNRKNNCFTFAKKMTPLNS</sequence>
<dbReference type="SMART" id="SM00256">
    <property type="entry name" value="FBOX"/>
    <property type="match status" value="1"/>
</dbReference>
<dbReference type="EMBL" id="CALNXK010000050">
    <property type="protein sequence ID" value="CAH3132076.1"/>
    <property type="molecule type" value="Genomic_DNA"/>
</dbReference>
<dbReference type="PROSITE" id="PS50181">
    <property type="entry name" value="FBOX"/>
    <property type="match status" value="1"/>
</dbReference>
<dbReference type="InterPro" id="IPR001810">
    <property type="entry name" value="F-box_dom"/>
</dbReference>
<dbReference type="Proteomes" id="UP001159405">
    <property type="component" value="Unassembled WGS sequence"/>
</dbReference>
<feature type="domain" description="F-box" evidence="1">
    <location>
        <begin position="1"/>
        <end position="47"/>
    </location>
</feature>
<evidence type="ECO:0000259" key="1">
    <source>
        <dbReference type="PROSITE" id="PS50181"/>
    </source>
</evidence>